<dbReference type="OrthoDB" id="5861384at2759"/>
<evidence type="ECO:0000256" key="4">
    <source>
        <dbReference type="ARBA" id="ARBA00022692"/>
    </source>
</evidence>
<dbReference type="GO" id="GO:0005337">
    <property type="term" value="F:nucleoside transmembrane transporter activity"/>
    <property type="evidence" value="ECO:0007669"/>
    <property type="project" value="InterPro"/>
</dbReference>
<evidence type="ECO:0000313" key="8">
    <source>
        <dbReference type="EMBL" id="KHJ88139.1"/>
    </source>
</evidence>
<accession>A0A0B1ST98</accession>
<comment type="similarity">
    <text evidence="2">Belongs to the SLC29A/ENT transporter (TC 2.A.57) family.</text>
</comment>
<dbReference type="AlphaFoldDB" id="A0A0B1ST98"/>
<comment type="subcellular location">
    <subcellularLocation>
        <location evidence="1">Membrane</location>
        <topology evidence="1">Multi-pass membrane protein</topology>
    </subcellularLocation>
</comment>
<keyword evidence="9" id="KW-1185">Reference proteome</keyword>
<evidence type="ECO:0000256" key="3">
    <source>
        <dbReference type="ARBA" id="ARBA00022448"/>
    </source>
</evidence>
<evidence type="ECO:0000256" key="5">
    <source>
        <dbReference type="ARBA" id="ARBA00022989"/>
    </source>
</evidence>
<feature type="transmembrane region" description="Helical" evidence="7">
    <location>
        <begin position="128"/>
        <end position="147"/>
    </location>
</feature>
<keyword evidence="4 7" id="KW-0812">Transmembrane</keyword>
<dbReference type="PANTHER" id="PTHR10332">
    <property type="entry name" value="EQUILIBRATIVE NUCLEOSIDE TRANSPORTER"/>
    <property type="match status" value="1"/>
</dbReference>
<evidence type="ECO:0000256" key="7">
    <source>
        <dbReference type="SAM" id="Phobius"/>
    </source>
</evidence>
<evidence type="ECO:0000256" key="1">
    <source>
        <dbReference type="ARBA" id="ARBA00004141"/>
    </source>
</evidence>
<gene>
    <name evidence="8" type="ORF">OESDEN_12070</name>
</gene>
<feature type="transmembrane region" description="Helical" evidence="7">
    <location>
        <begin position="6"/>
        <end position="24"/>
    </location>
</feature>
<dbReference type="Proteomes" id="UP000053660">
    <property type="component" value="Unassembled WGS sequence"/>
</dbReference>
<feature type="transmembrane region" description="Helical" evidence="7">
    <location>
        <begin position="44"/>
        <end position="65"/>
    </location>
</feature>
<protein>
    <recommendedName>
        <fullName evidence="10">Nucleoside transporter</fullName>
    </recommendedName>
</protein>
<reference evidence="8 9" key="1">
    <citation type="submission" date="2014-03" db="EMBL/GenBank/DDBJ databases">
        <title>Draft genome of the hookworm Oesophagostomum dentatum.</title>
        <authorList>
            <person name="Mitreva M."/>
        </authorList>
    </citation>
    <scope>NUCLEOTIDE SEQUENCE [LARGE SCALE GENOMIC DNA]</scope>
    <source>
        <strain evidence="8 9">OD-Hann</strain>
    </source>
</reference>
<proteinExistence type="inferred from homology"/>
<evidence type="ECO:0000313" key="9">
    <source>
        <dbReference type="Proteomes" id="UP000053660"/>
    </source>
</evidence>
<dbReference type="GO" id="GO:0005886">
    <property type="term" value="C:plasma membrane"/>
    <property type="evidence" value="ECO:0007669"/>
    <property type="project" value="TreeGrafter"/>
</dbReference>
<organism evidence="8 9">
    <name type="scientific">Oesophagostomum dentatum</name>
    <name type="common">Nodular worm</name>
    <dbReference type="NCBI Taxonomy" id="61180"/>
    <lineage>
        <taxon>Eukaryota</taxon>
        <taxon>Metazoa</taxon>
        <taxon>Ecdysozoa</taxon>
        <taxon>Nematoda</taxon>
        <taxon>Chromadorea</taxon>
        <taxon>Rhabditida</taxon>
        <taxon>Rhabditina</taxon>
        <taxon>Rhabditomorpha</taxon>
        <taxon>Strongyloidea</taxon>
        <taxon>Strongylidae</taxon>
        <taxon>Oesophagostomum</taxon>
    </lineage>
</organism>
<keyword evidence="3" id="KW-0813">Transport</keyword>
<feature type="transmembrane region" description="Helical" evidence="7">
    <location>
        <begin position="71"/>
        <end position="93"/>
    </location>
</feature>
<name>A0A0B1ST98_OESDE</name>
<feature type="transmembrane region" description="Helical" evidence="7">
    <location>
        <begin position="167"/>
        <end position="187"/>
    </location>
</feature>
<evidence type="ECO:0000256" key="2">
    <source>
        <dbReference type="ARBA" id="ARBA00007965"/>
    </source>
</evidence>
<evidence type="ECO:0008006" key="10">
    <source>
        <dbReference type="Google" id="ProtNLM"/>
    </source>
</evidence>
<evidence type="ECO:0000256" key="6">
    <source>
        <dbReference type="ARBA" id="ARBA00023136"/>
    </source>
</evidence>
<dbReference type="EMBL" id="KN556379">
    <property type="protein sequence ID" value="KHJ88139.1"/>
    <property type="molecule type" value="Genomic_DNA"/>
</dbReference>
<keyword evidence="5 7" id="KW-1133">Transmembrane helix</keyword>
<sequence length="203" mass="22530">MLLNGIGVLLPWNMFITIAPNYYVEYWFTVDGNKTSYAKSFMSALGISAQIPNFCAGFINVLQIIGGSLMIRIVSPLIVNCLNVIAILALIIFQDPSEDGDNALVLHSITCYYYDHERFKWSLPAMHWFYIVSLVIIMIMNASNGLYQNSVFGLAADFPATYTNALVVGTNISGTFISVLAVVTTAGQSYPLQHKVRMSLPRR</sequence>
<dbReference type="Pfam" id="PF01733">
    <property type="entry name" value="Nucleoside_tran"/>
    <property type="match status" value="1"/>
</dbReference>
<dbReference type="PANTHER" id="PTHR10332:SF36">
    <property type="entry name" value="EQUILIBRATIVE NUCLEOSIDE TRANSPORTER 1"/>
    <property type="match status" value="1"/>
</dbReference>
<keyword evidence="6 7" id="KW-0472">Membrane</keyword>
<dbReference type="InterPro" id="IPR002259">
    <property type="entry name" value="Eqnu_transpt"/>
</dbReference>